<evidence type="ECO:0000313" key="3">
    <source>
        <dbReference type="Proteomes" id="UP001217918"/>
    </source>
</evidence>
<feature type="region of interest" description="Disordered" evidence="1">
    <location>
        <begin position="278"/>
        <end position="334"/>
    </location>
</feature>
<dbReference type="GO" id="GO:0003713">
    <property type="term" value="F:transcription coactivator activity"/>
    <property type="evidence" value="ECO:0007669"/>
    <property type="project" value="TreeGrafter"/>
</dbReference>
<reference evidence="2" key="1">
    <citation type="journal article" date="2023" name="Mol. Plant Microbe Interact.">
        <title>Elucidating the Obligate Nature and Biological Capacity of an Invasive Fungal Corn Pathogen.</title>
        <authorList>
            <person name="MacCready J.S."/>
            <person name="Roggenkamp E.M."/>
            <person name="Gdanetz K."/>
            <person name="Chilvers M.I."/>
        </authorList>
    </citation>
    <scope>NUCLEOTIDE SEQUENCE</scope>
    <source>
        <strain evidence="2">PM02</strain>
    </source>
</reference>
<dbReference type="PANTHER" id="PTHR46007:SF8">
    <property type="entry name" value="C2H2-TYPE DOMAIN-CONTAINING PROTEIN"/>
    <property type="match status" value="1"/>
</dbReference>
<evidence type="ECO:0000313" key="2">
    <source>
        <dbReference type="EMBL" id="KAK2070088.1"/>
    </source>
</evidence>
<feature type="region of interest" description="Disordered" evidence="1">
    <location>
        <begin position="149"/>
        <end position="181"/>
    </location>
</feature>
<organism evidence="2 3">
    <name type="scientific">Phyllachora maydis</name>
    <dbReference type="NCBI Taxonomy" id="1825666"/>
    <lineage>
        <taxon>Eukaryota</taxon>
        <taxon>Fungi</taxon>
        <taxon>Dikarya</taxon>
        <taxon>Ascomycota</taxon>
        <taxon>Pezizomycotina</taxon>
        <taxon>Sordariomycetes</taxon>
        <taxon>Sordariomycetidae</taxon>
        <taxon>Phyllachorales</taxon>
        <taxon>Phyllachoraceae</taxon>
        <taxon>Phyllachora</taxon>
    </lineage>
</organism>
<feature type="region of interest" description="Disordered" evidence="1">
    <location>
        <begin position="353"/>
        <end position="526"/>
    </location>
</feature>
<feature type="compositionally biased region" description="Low complexity" evidence="1">
    <location>
        <begin position="158"/>
        <end position="168"/>
    </location>
</feature>
<protein>
    <submittedName>
        <fullName evidence="2">Uncharacterized protein</fullName>
    </submittedName>
</protein>
<dbReference type="GO" id="GO:0045944">
    <property type="term" value="P:positive regulation of transcription by RNA polymerase II"/>
    <property type="evidence" value="ECO:0007669"/>
    <property type="project" value="TreeGrafter"/>
</dbReference>
<gene>
    <name evidence="2" type="ORF">P8C59_004617</name>
</gene>
<dbReference type="InterPro" id="IPR051647">
    <property type="entry name" value="Mediator_comp_sub12"/>
</dbReference>
<feature type="compositionally biased region" description="Pro residues" evidence="1">
    <location>
        <begin position="416"/>
        <end position="425"/>
    </location>
</feature>
<comment type="caution">
    <text evidence="2">The sequence shown here is derived from an EMBL/GenBank/DDBJ whole genome shotgun (WGS) entry which is preliminary data.</text>
</comment>
<feature type="compositionally biased region" description="Basic and acidic residues" evidence="1">
    <location>
        <begin position="353"/>
        <end position="397"/>
    </location>
</feature>
<dbReference type="AlphaFoldDB" id="A0AAD9I2N2"/>
<dbReference type="GO" id="GO:0016592">
    <property type="term" value="C:mediator complex"/>
    <property type="evidence" value="ECO:0007669"/>
    <property type="project" value="TreeGrafter"/>
</dbReference>
<feature type="compositionally biased region" description="Low complexity" evidence="1">
    <location>
        <begin position="426"/>
        <end position="440"/>
    </location>
</feature>
<dbReference type="EMBL" id="JAQQPM010000003">
    <property type="protein sequence ID" value="KAK2070088.1"/>
    <property type="molecule type" value="Genomic_DNA"/>
</dbReference>
<proteinExistence type="predicted"/>
<keyword evidence="3" id="KW-1185">Reference proteome</keyword>
<dbReference type="Proteomes" id="UP001217918">
    <property type="component" value="Unassembled WGS sequence"/>
</dbReference>
<sequence length="526" mass="57225">MLDENLPTFRTRPSPDNPLSQILYFTQNGSEATPGYMLRRPDPTLPTARQKYAAALCDPFSPDVVYGEVLIEPAWTQPALSAAEVRAQQQQQQQGGAGPAAQSPLIPDTFTVLLYNPDQAVPVHLVAGGWNKSDSWEFEMPTLTFKLPSSSVLDRQKQQQQQQKHNGSSAGGGGAAGGAASDLTPRVMFRWKKDGKLSKDMTCYMTGRRLGGRKSKEPDITVALFKAARDSAVQIYEPNLRRVEVEDMKGLEVVILLAAEVVKDLWLMPRNDVFNMAAAPNGPRLRKNSRPPAAGPGTPAMSGALGRGGSESESPPRPSPLAAHGGGGGGVVVFDASSVSGVHAETRRLRAMVEREEREREQRERAEEKRIRRMLEEEERARRLQEAEVAKETERLRQVYGTEGQELPSAATSRPPTNPSLPPRPQAQRQRQQQQQQQQQTAALPRPVSAGPVAGPFGQPVLNSWWHGSAGPSAQQNGQRRNGSAGGGGGLNVPTSAAAMGGLFGRNRLGAEDDRRNVQKKRSLQW</sequence>
<evidence type="ECO:0000256" key="1">
    <source>
        <dbReference type="SAM" id="MobiDB-lite"/>
    </source>
</evidence>
<name>A0AAD9I2N2_9PEZI</name>
<dbReference type="PANTHER" id="PTHR46007">
    <property type="entry name" value="MEDIATOR OF RNA POLYMERASE II TRANSCRIPTION SUBUNIT 12"/>
    <property type="match status" value="1"/>
</dbReference>
<accession>A0AAD9I2N2</accession>